<dbReference type="AlphaFoldDB" id="A0A0U1P2Z1"/>
<dbReference type="InterPro" id="IPR029058">
    <property type="entry name" value="AB_hydrolase_fold"/>
</dbReference>
<dbReference type="OrthoDB" id="9797695at2"/>
<dbReference type="InterPro" id="IPR000639">
    <property type="entry name" value="Epox_hydrolase-like"/>
</dbReference>
<evidence type="ECO:0000313" key="2">
    <source>
        <dbReference type="EMBL" id="CRK84684.1"/>
    </source>
</evidence>
<dbReference type="Gene3D" id="3.40.50.1820">
    <property type="entry name" value="alpha/beta hydrolase"/>
    <property type="match status" value="1"/>
</dbReference>
<dbReference type="STRING" id="1499688.BN000_04730"/>
<name>A0A0U1P2Z1_9BACI</name>
<dbReference type="PRINTS" id="PR00412">
    <property type="entry name" value="EPOXHYDRLASE"/>
</dbReference>
<organism evidence="2 3">
    <name type="scientific">Neobacillus massiliamazoniensis</name>
    <dbReference type="NCBI Taxonomy" id="1499688"/>
    <lineage>
        <taxon>Bacteria</taxon>
        <taxon>Bacillati</taxon>
        <taxon>Bacillota</taxon>
        <taxon>Bacilli</taxon>
        <taxon>Bacillales</taxon>
        <taxon>Bacillaceae</taxon>
        <taxon>Neobacillus</taxon>
    </lineage>
</organism>
<keyword evidence="3" id="KW-1185">Reference proteome</keyword>
<dbReference type="EMBL" id="CVRB01000005">
    <property type="protein sequence ID" value="CRK84684.1"/>
    <property type="molecule type" value="Genomic_DNA"/>
</dbReference>
<reference evidence="3" key="1">
    <citation type="submission" date="2015-05" db="EMBL/GenBank/DDBJ databases">
        <authorList>
            <person name="Urmite Genomes"/>
        </authorList>
    </citation>
    <scope>NUCLEOTIDE SEQUENCE [LARGE SCALE GENOMIC DNA]</scope>
    <source>
        <strain evidence="3">LF1</strain>
    </source>
</reference>
<dbReference type="InterPro" id="IPR000073">
    <property type="entry name" value="AB_hydrolase_1"/>
</dbReference>
<dbReference type="GO" id="GO:0004301">
    <property type="term" value="F:epoxide hydrolase activity"/>
    <property type="evidence" value="ECO:0007669"/>
    <property type="project" value="TreeGrafter"/>
</dbReference>
<feature type="domain" description="AB hydrolase-1" evidence="1">
    <location>
        <begin position="25"/>
        <end position="267"/>
    </location>
</feature>
<dbReference type="RefSeq" id="WP_090638860.1">
    <property type="nucleotide sequence ID" value="NZ_CVRB01000005.1"/>
</dbReference>
<sequence length="291" mass="33213">MVSYQIATIDGLRIFYRKAGSRRNPAIVLLHGFPSSSHMFRNLIPFLSDQFYVIAPDYPGFGNSSMPGPDEFTYTFHNISLVMEKLLDLLGIRQSVFYVQDYGGPVGFRIAVRQPLRVLGFVIQNSVAHEEGLGKPFDLFKALWKDRNPNTEAALGDLLTIDFTKKQYLTGACSPNMISPDSYLMDQLFLDRPGNAQIQLELAYDYRKNVEQYPVWQQYLRMKQPPATVIWGKNDFIFTLNGAVAFSKELYNAETHLLCGGHFLLEEQAWQVSRLIKSFFYSRLGNIALQP</sequence>
<dbReference type="PANTHER" id="PTHR42977:SF1">
    <property type="entry name" value="BLR6576 PROTEIN"/>
    <property type="match status" value="1"/>
</dbReference>
<evidence type="ECO:0000313" key="3">
    <source>
        <dbReference type="Proteomes" id="UP000199087"/>
    </source>
</evidence>
<evidence type="ECO:0000259" key="1">
    <source>
        <dbReference type="Pfam" id="PF00561"/>
    </source>
</evidence>
<gene>
    <name evidence="2" type="ORF">BN000_04730</name>
</gene>
<proteinExistence type="predicted"/>
<dbReference type="PANTHER" id="PTHR42977">
    <property type="entry name" value="HYDROLASE-RELATED"/>
    <property type="match status" value="1"/>
</dbReference>
<keyword evidence="2" id="KW-0378">Hydrolase</keyword>
<dbReference type="Pfam" id="PF00561">
    <property type="entry name" value="Abhydrolase_1"/>
    <property type="match status" value="1"/>
</dbReference>
<dbReference type="Proteomes" id="UP000199087">
    <property type="component" value="Unassembled WGS sequence"/>
</dbReference>
<protein>
    <submittedName>
        <fullName evidence="2">Alpha/beta fold family hydrolase</fullName>
    </submittedName>
</protein>
<accession>A0A0U1P2Z1</accession>
<dbReference type="InterPro" id="IPR051340">
    <property type="entry name" value="Haloalkane_dehalogenase"/>
</dbReference>
<dbReference type="SUPFAM" id="SSF53474">
    <property type="entry name" value="alpha/beta-Hydrolases"/>
    <property type="match status" value="1"/>
</dbReference>